<keyword evidence="2" id="KW-1185">Reference proteome</keyword>
<proteinExistence type="predicted"/>
<reference evidence="1 2" key="1">
    <citation type="journal article" date="2022" name="bioRxiv">
        <title>The genome of the oomycete Peronosclerospora sorghi, a cosmopolitan pathogen of maize and sorghum, is inflated with dispersed pseudogenes.</title>
        <authorList>
            <person name="Fletcher K."/>
            <person name="Martin F."/>
            <person name="Isakeit T."/>
            <person name="Cavanaugh K."/>
            <person name="Magill C."/>
            <person name="Michelmore R."/>
        </authorList>
    </citation>
    <scope>NUCLEOTIDE SEQUENCE [LARGE SCALE GENOMIC DNA]</scope>
    <source>
        <strain evidence="1">P6</strain>
    </source>
</reference>
<organism evidence="1 2">
    <name type="scientific">Peronosclerospora sorghi</name>
    <dbReference type="NCBI Taxonomy" id="230839"/>
    <lineage>
        <taxon>Eukaryota</taxon>
        <taxon>Sar</taxon>
        <taxon>Stramenopiles</taxon>
        <taxon>Oomycota</taxon>
        <taxon>Peronosporomycetes</taxon>
        <taxon>Peronosporales</taxon>
        <taxon>Peronosporaceae</taxon>
        <taxon>Peronosclerospora</taxon>
    </lineage>
</organism>
<evidence type="ECO:0000313" key="1">
    <source>
        <dbReference type="EMBL" id="KAI9912894.1"/>
    </source>
</evidence>
<accession>A0ACC0W2D3</accession>
<protein>
    <submittedName>
        <fullName evidence="1">Uncharacterized protein</fullName>
    </submittedName>
</protein>
<gene>
    <name evidence="1" type="ORF">PsorP6_006649</name>
</gene>
<name>A0ACC0W2D3_9STRA</name>
<evidence type="ECO:0000313" key="2">
    <source>
        <dbReference type="Proteomes" id="UP001163321"/>
    </source>
</evidence>
<comment type="caution">
    <text evidence="1">The sequence shown here is derived from an EMBL/GenBank/DDBJ whole genome shotgun (WGS) entry which is preliminary data.</text>
</comment>
<sequence length="157" mass="17227">MNGLNLKVVENYFDKDDDDIGPYVVCDGVSVNAFNTYIGEGEGLPIAVRFLHLCDGRVLIVDLPTEVHECTADTFKNKFPTATGNADEVASRGSMTARRAGNPNKEADATFGPMGFTRNRTPPPARRSVADWVTLAVEVGRFQTWASLVEAAEWWCN</sequence>
<dbReference type="EMBL" id="CM047583">
    <property type="protein sequence ID" value="KAI9912894.1"/>
    <property type="molecule type" value="Genomic_DNA"/>
</dbReference>
<dbReference type="Proteomes" id="UP001163321">
    <property type="component" value="Chromosome 4"/>
</dbReference>